<dbReference type="InterPro" id="IPR018800">
    <property type="entry name" value="PRCC"/>
</dbReference>
<dbReference type="PANTHER" id="PTHR13621">
    <property type="entry name" value="PROLINE-RICH PROTEIN PRCC"/>
    <property type="match status" value="1"/>
</dbReference>
<dbReference type="Proteomes" id="UP001163105">
    <property type="component" value="Unassembled WGS sequence"/>
</dbReference>
<keyword evidence="2" id="KW-0808">Transferase</keyword>
<organism evidence="2 3">
    <name type="scientific">Purpureocillium lavendulum</name>
    <dbReference type="NCBI Taxonomy" id="1247861"/>
    <lineage>
        <taxon>Eukaryota</taxon>
        <taxon>Fungi</taxon>
        <taxon>Dikarya</taxon>
        <taxon>Ascomycota</taxon>
        <taxon>Pezizomycotina</taxon>
        <taxon>Sordariomycetes</taxon>
        <taxon>Hypocreomycetidae</taxon>
        <taxon>Hypocreales</taxon>
        <taxon>Ophiocordycipitaceae</taxon>
        <taxon>Purpureocillium</taxon>
    </lineage>
</organism>
<feature type="compositionally biased region" description="Low complexity" evidence="1">
    <location>
        <begin position="201"/>
        <end position="217"/>
    </location>
</feature>
<reference evidence="2" key="1">
    <citation type="submission" date="2023-01" db="EMBL/GenBank/DDBJ databases">
        <title>The growth and conidiation of Purpureocillium lavendulum are regulated by nitrogen source and histone H3K14 acetylation.</title>
        <authorList>
            <person name="Tang P."/>
            <person name="Han J."/>
            <person name="Zhang C."/>
            <person name="Tang P."/>
            <person name="Qi F."/>
            <person name="Zhang K."/>
            <person name="Liang L."/>
        </authorList>
    </citation>
    <scope>NUCLEOTIDE SEQUENCE</scope>
    <source>
        <strain evidence="2">YMF1.00683</strain>
    </source>
</reference>
<keyword evidence="3" id="KW-1185">Reference proteome</keyword>
<feature type="compositionally biased region" description="Gly residues" evidence="1">
    <location>
        <begin position="76"/>
        <end position="85"/>
    </location>
</feature>
<dbReference type="Pfam" id="PF10253">
    <property type="entry name" value="PRCC"/>
    <property type="match status" value="1"/>
</dbReference>
<feature type="compositionally biased region" description="Low complexity" evidence="1">
    <location>
        <begin position="1"/>
        <end position="34"/>
    </location>
</feature>
<dbReference type="GO" id="GO:0005634">
    <property type="term" value="C:nucleus"/>
    <property type="evidence" value="ECO:0007669"/>
    <property type="project" value="TreeGrafter"/>
</dbReference>
<feature type="compositionally biased region" description="Basic and acidic residues" evidence="1">
    <location>
        <begin position="128"/>
        <end position="148"/>
    </location>
</feature>
<comment type="caution">
    <text evidence="2">The sequence shown here is derived from an EMBL/GenBank/DDBJ whole genome shotgun (WGS) entry which is preliminary data.</text>
</comment>
<gene>
    <name evidence="2" type="ORF">O9K51_03086</name>
</gene>
<keyword evidence="2" id="KW-0418">Kinase</keyword>
<dbReference type="EMBL" id="JAQHRD010000002">
    <property type="protein sequence ID" value="KAJ6444690.1"/>
    <property type="molecule type" value="Genomic_DNA"/>
</dbReference>
<dbReference type="GO" id="GO:0016301">
    <property type="term" value="F:kinase activity"/>
    <property type="evidence" value="ECO:0007669"/>
    <property type="project" value="UniProtKB-KW"/>
</dbReference>
<feature type="region of interest" description="Disordered" evidence="1">
    <location>
        <begin position="351"/>
        <end position="376"/>
    </location>
</feature>
<evidence type="ECO:0000313" key="3">
    <source>
        <dbReference type="Proteomes" id="UP001163105"/>
    </source>
</evidence>
<dbReference type="PANTHER" id="PTHR13621:SF2">
    <property type="entry name" value="PROLINE-RICH PROTEIN PRCC"/>
    <property type="match status" value="1"/>
</dbReference>
<evidence type="ECO:0000256" key="1">
    <source>
        <dbReference type="SAM" id="MobiDB-lite"/>
    </source>
</evidence>
<proteinExistence type="predicted"/>
<evidence type="ECO:0000313" key="2">
    <source>
        <dbReference type="EMBL" id="KAJ6444690.1"/>
    </source>
</evidence>
<feature type="region of interest" description="Disordered" evidence="1">
    <location>
        <begin position="389"/>
        <end position="412"/>
    </location>
</feature>
<accession>A0AB34G359</accession>
<dbReference type="AlphaFoldDB" id="A0AB34G359"/>
<name>A0AB34G359_9HYPO</name>
<protein>
    <submittedName>
        <fullName evidence="2">Stress activated map kinase interacting</fullName>
    </submittedName>
</protein>
<sequence>MGLVSYSESESSSSESEAPKKAAPAQKALPGAKKPFQKVVDRSNPGKIVVNLPTAAAAANDAQPSDEPPAKRARTGGAGAGGGRFSGFNSFLPAPKNARNATASKPAPSAPGRPRPAVNLKTSAEPGFSRDQEEPHTDGHADGDHERPAAGGLSLPPPKRAAEPSIPQEQKSADEVKLVGKPLMFKPLSVSRKPNKKKKIAAAIPAASAPPTSNAAAQRPTNGVEEPQPAAAPAMPPKKVSLFSLHTEEASAPTDTTRSNGAYEPMFATADASADDDDYYAQFAMDAQTGPSATTAPHASSTAGQSLDSVADDLNLSAAARRELFGRGGRGSAAQAMATSVKNFNMDEEYQHNEEVRAAGDQQTHNPVRAIQGGKHSLRQLVQNVHNQREALEDSFARGKSNRKEASSKYGW</sequence>
<feature type="region of interest" description="Disordered" evidence="1">
    <location>
        <begin position="1"/>
        <end position="236"/>
    </location>
</feature>